<feature type="region of interest" description="Disordered" evidence="1">
    <location>
        <begin position="1"/>
        <end position="24"/>
    </location>
</feature>
<dbReference type="OrthoDB" id="1649389at2"/>
<dbReference type="RefSeq" id="WP_045075006.1">
    <property type="nucleotide sequence ID" value="NZ_CP011005.1"/>
</dbReference>
<dbReference type="Proteomes" id="UP000061839">
    <property type="component" value="Chromosome"/>
</dbReference>
<dbReference type="SUPFAM" id="SSF52540">
    <property type="entry name" value="P-loop containing nucleoside triphosphate hydrolases"/>
    <property type="match status" value="1"/>
</dbReference>
<protein>
    <recommendedName>
        <fullName evidence="4">Shikimate kinase</fullName>
    </recommendedName>
</protein>
<evidence type="ECO:0008006" key="4">
    <source>
        <dbReference type="Google" id="ProtNLM"/>
    </source>
</evidence>
<dbReference type="HOGENOM" id="CLU_126406_0_0_11"/>
<accession>A0A0D4BZ28</accession>
<evidence type="ECO:0000256" key="1">
    <source>
        <dbReference type="SAM" id="MobiDB-lite"/>
    </source>
</evidence>
<gene>
    <name evidence="2" type="ORF">UM93_08555</name>
</gene>
<dbReference type="Gene3D" id="3.40.50.300">
    <property type="entry name" value="P-loop containing nucleotide triphosphate hydrolases"/>
    <property type="match status" value="1"/>
</dbReference>
<dbReference type="Pfam" id="PF13671">
    <property type="entry name" value="AAA_33"/>
    <property type="match status" value="1"/>
</dbReference>
<sequence>MTRNGGSVAIISGPPGSGKSTISRRLSEAASPSVHLHTDDFWHFIVGGFIPPYLEESDQQNQLVLRILAKAAFGYAAGGYQVFCDGVLGPWALRPLIDNARESQLELHYLVLRPSPEVTLARATARTETGALIDPAPIRSLIEQFSSLGELEGHAIDTTGQNVEQSVAALAGLIDRRTHLLPL</sequence>
<dbReference type="PATRIC" id="fig|1618207.4.peg.1732"/>
<proteinExistence type="predicted"/>
<dbReference type="STRING" id="1618207.UM93_08555"/>
<organism evidence="2 3">
    <name type="scientific">Psychromicrobium lacuslunae</name>
    <dbReference type="NCBI Taxonomy" id="1618207"/>
    <lineage>
        <taxon>Bacteria</taxon>
        <taxon>Bacillati</taxon>
        <taxon>Actinomycetota</taxon>
        <taxon>Actinomycetes</taxon>
        <taxon>Micrococcales</taxon>
        <taxon>Micrococcaceae</taxon>
        <taxon>Psychromicrobium</taxon>
    </lineage>
</organism>
<evidence type="ECO:0000313" key="2">
    <source>
        <dbReference type="EMBL" id="AJT41549.1"/>
    </source>
</evidence>
<dbReference type="KEGG" id="ari:UM93_08555"/>
<dbReference type="InterPro" id="IPR027417">
    <property type="entry name" value="P-loop_NTPase"/>
</dbReference>
<keyword evidence="3" id="KW-1185">Reference proteome</keyword>
<reference evidence="2 3" key="1">
    <citation type="journal article" date="2015" name="Genome Announc.">
        <title>Complete Genome Sequencing of Protease-Producing Novel Arthrobacter sp. Strain IHBB 11108 Using PacBio Single-Molecule Real-Time Sequencing Technology.</title>
        <authorList>
            <person name="Kiran S."/>
            <person name="Swarnkar M.K."/>
            <person name="Pal M."/>
            <person name="Thakur R."/>
            <person name="Tewari R."/>
            <person name="Singh A.K."/>
            <person name="Gulati A."/>
        </authorList>
    </citation>
    <scope>NUCLEOTIDE SEQUENCE [LARGE SCALE GENOMIC DNA]</scope>
    <source>
        <strain evidence="2 3">IHBB 11108</strain>
    </source>
</reference>
<dbReference type="EMBL" id="CP011005">
    <property type="protein sequence ID" value="AJT41549.1"/>
    <property type="molecule type" value="Genomic_DNA"/>
</dbReference>
<name>A0A0D4BZ28_9MICC</name>
<dbReference type="AlphaFoldDB" id="A0A0D4BZ28"/>
<evidence type="ECO:0000313" key="3">
    <source>
        <dbReference type="Proteomes" id="UP000061839"/>
    </source>
</evidence>